<accession>A0ABW9ZXX2</accession>
<comment type="subcellular location">
    <subcellularLocation>
        <location evidence="1">Cell outer membrane</location>
        <topology evidence="1">Multi-pass membrane protein</topology>
    </subcellularLocation>
</comment>
<evidence type="ECO:0000256" key="7">
    <source>
        <dbReference type="ARBA" id="ARBA00023237"/>
    </source>
</evidence>
<gene>
    <name evidence="9" type="ORF">GWC95_18995</name>
</gene>
<evidence type="ECO:0000256" key="5">
    <source>
        <dbReference type="ARBA" id="ARBA00022729"/>
    </source>
</evidence>
<dbReference type="EMBL" id="JAACJS010000015">
    <property type="protein sequence ID" value="NCI52019.1"/>
    <property type="molecule type" value="Genomic_DNA"/>
</dbReference>
<evidence type="ECO:0000256" key="4">
    <source>
        <dbReference type="ARBA" id="ARBA00022692"/>
    </source>
</evidence>
<dbReference type="Gene3D" id="2.60.40.1120">
    <property type="entry name" value="Carboxypeptidase-like, regulatory domain"/>
    <property type="match status" value="1"/>
</dbReference>
<dbReference type="Pfam" id="PF13715">
    <property type="entry name" value="CarbopepD_reg_2"/>
    <property type="match status" value="1"/>
</dbReference>
<keyword evidence="9" id="KW-0675">Receptor</keyword>
<keyword evidence="5" id="KW-0732">Signal</keyword>
<dbReference type="Pfam" id="PF07715">
    <property type="entry name" value="Plug"/>
    <property type="match status" value="1"/>
</dbReference>
<protein>
    <submittedName>
        <fullName evidence="9">TonB-dependent receptor</fullName>
    </submittedName>
</protein>
<dbReference type="Gene3D" id="2.170.130.10">
    <property type="entry name" value="TonB-dependent receptor, plug domain"/>
    <property type="match status" value="1"/>
</dbReference>
<evidence type="ECO:0000256" key="2">
    <source>
        <dbReference type="ARBA" id="ARBA00022448"/>
    </source>
</evidence>
<dbReference type="InterPro" id="IPR037066">
    <property type="entry name" value="Plug_dom_sf"/>
</dbReference>
<dbReference type="SUPFAM" id="SSF49464">
    <property type="entry name" value="Carboxypeptidase regulatory domain-like"/>
    <property type="match status" value="1"/>
</dbReference>
<keyword evidence="10" id="KW-1185">Reference proteome</keyword>
<dbReference type="Gene3D" id="2.40.170.20">
    <property type="entry name" value="TonB-dependent receptor, beta-barrel domain"/>
    <property type="match status" value="1"/>
</dbReference>
<comment type="caution">
    <text evidence="9">The sequence shown here is derived from an EMBL/GenBank/DDBJ whole genome shotgun (WGS) entry which is preliminary data.</text>
</comment>
<evidence type="ECO:0000313" key="10">
    <source>
        <dbReference type="Proteomes" id="UP000753802"/>
    </source>
</evidence>
<dbReference type="InterPro" id="IPR008969">
    <property type="entry name" value="CarboxyPept-like_regulatory"/>
</dbReference>
<dbReference type="PANTHER" id="PTHR30069">
    <property type="entry name" value="TONB-DEPENDENT OUTER MEMBRANE RECEPTOR"/>
    <property type="match status" value="1"/>
</dbReference>
<feature type="domain" description="TonB-dependent receptor plug" evidence="8">
    <location>
        <begin position="132"/>
        <end position="237"/>
    </location>
</feature>
<keyword evidence="2" id="KW-0813">Transport</keyword>
<dbReference type="InterPro" id="IPR039426">
    <property type="entry name" value="TonB-dep_rcpt-like"/>
</dbReference>
<sequence>MRHAITKLPRLLLTLVLLFNALLAYTQANGRLSGRVIDRTTQMPLMGISVSLQGTAIGTTTDSSGSFRFASLLPASYNINFTGVGYQSETRNNIVINAGNETSLTIELEPAIKSLDEVVVRSNRRTAAAATIESPLSVQRLTSEEIKNNPGGNFDISKVIQALPGVGGGIGGGGFRNDIIIRGGAPNENVFYLDGIEIPVINHFQTQGSSGGPQGILNISFIEDVKLSSSAFEARYDNALSSVFQFRQRTGNSDHLQGNVRLSATDLSTTLEGPLSKNKKTTFLASARRSYLQLLFTLIDLPIRPNYWHFQTRVTHRVNEKTTISFIGLGAIDQFSFAKLKNTTPEKLYVLNSNPFINQWNYTAGVTLKRLINNGFINMAISRNTFDNDIQQYENNETRLPSEKTLDYRSRETENKLRIDVNKYRNGLKWAYGASAQLTEYGNNTFSVIRRELKDNAGNVIQPEESAIFNSPLKNFWRFGGFAQVSQRFFDSRLGISAGVRTDINTFTKGGNDPFKTLSPRVTFSYLLAERWTANASIGRYYKISPYTILGFANNNGLLVNQASEYLRSDHYVVGVEFLPSRDLRFTAELFYKNYDNVPVSVRNGISLSNLGSDFNVLGNEAVTTNGRGRAFGFEFFAQQKLSDRFFGILSYTYYRSEYSGRNGNYVPSSWDNRHLLSATMGYKLGRNWEIGLKFRFQGGAPYTPFDETASRANFLSRGQGILDYSKLNTLRLNSFNSSDIRIDKKWNFRKTTIDLFLDVTNWYRAKSSEPDSYAFKRTADNSGFLTSDGQPIKTNGSNGIPVRITNSDASFIPSVGFILEF</sequence>
<keyword evidence="3" id="KW-1134">Transmembrane beta strand</keyword>
<keyword evidence="6" id="KW-0472">Membrane</keyword>
<organism evidence="9 10">
    <name type="scientific">Sediminibacterium roseum</name>
    <dbReference type="NCBI Taxonomy" id="1978412"/>
    <lineage>
        <taxon>Bacteria</taxon>
        <taxon>Pseudomonadati</taxon>
        <taxon>Bacteroidota</taxon>
        <taxon>Chitinophagia</taxon>
        <taxon>Chitinophagales</taxon>
        <taxon>Chitinophagaceae</taxon>
        <taxon>Sediminibacterium</taxon>
    </lineage>
</organism>
<dbReference type="RefSeq" id="WP_161820279.1">
    <property type="nucleotide sequence ID" value="NZ_JAACJS010000015.1"/>
</dbReference>
<evidence type="ECO:0000313" key="9">
    <source>
        <dbReference type="EMBL" id="NCI52019.1"/>
    </source>
</evidence>
<dbReference type="PANTHER" id="PTHR30069:SF29">
    <property type="entry name" value="HEMOGLOBIN AND HEMOGLOBIN-HAPTOGLOBIN-BINDING PROTEIN 1-RELATED"/>
    <property type="match status" value="1"/>
</dbReference>
<evidence type="ECO:0000256" key="6">
    <source>
        <dbReference type="ARBA" id="ARBA00023136"/>
    </source>
</evidence>
<evidence type="ECO:0000256" key="1">
    <source>
        <dbReference type="ARBA" id="ARBA00004571"/>
    </source>
</evidence>
<evidence type="ECO:0000256" key="3">
    <source>
        <dbReference type="ARBA" id="ARBA00022452"/>
    </source>
</evidence>
<keyword evidence="7" id="KW-0998">Cell outer membrane</keyword>
<name>A0ABW9ZXX2_9BACT</name>
<dbReference type="Proteomes" id="UP000753802">
    <property type="component" value="Unassembled WGS sequence"/>
</dbReference>
<dbReference type="InterPro" id="IPR036942">
    <property type="entry name" value="Beta-barrel_TonB_sf"/>
</dbReference>
<dbReference type="InterPro" id="IPR012910">
    <property type="entry name" value="Plug_dom"/>
</dbReference>
<keyword evidence="4" id="KW-0812">Transmembrane</keyword>
<evidence type="ECO:0000259" key="8">
    <source>
        <dbReference type="Pfam" id="PF07715"/>
    </source>
</evidence>
<reference evidence="9 10" key="1">
    <citation type="submission" date="2020-01" db="EMBL/GenBank/DDBJ databases">
        <title>Genome analysis.</title>
        <authorList>
            <person name="Wu S."/>
            <person name="Wang G."/>
        </authorList>
    </citation>
    <scope>NUCLEOTIDE SEQUENCE [LARGE SCALE GENOMIC DNA]</scope>
    <source>
        <strain evidence="9 10">SYL130</strain>
    </source>
</reference>
<dbReference type="SUPFAM" id="SSF56935">
    <property type="entry name" value="Porins"/>
    <property type="match status" value="1"/>
</dbReference>
<proteinExistence type="predicted"/>